<evidence type="ECO:0000313" key="5">
    <source>
        <dbReference type="Proteomes" id="UP000307874"/>
    </source>
</evidence>
<dbReference type="InterPro" id="IPR020904">
    <property type="entry name" value="Sc_DH/Rdtase_CS"/>
</dbReference>
<dbReference type="EMBL" id="VCLB01000003">
    <property type="protein sequence ID" value="TNB48769.1"/>
    <property type="molecule type" value="Genomic_DNA"/>
</dbReference>
<evidence type="ECO:0000259" key="3">
    <source>
        <dbReference type="SMART" id="SM00822"/>
    </source>
</evidence>
<dbReference type="OrthoDB" id="8419486at2"/>
<name>A0A5C4JVU2_9HYPH</name>
<evidence type="ECO:0000256" key="2">
    <source>
        <dbReference type="ARBA" id="ARBA00023002"/>
    </source>
</evidence>
<dbReference type="Pfam" id="PF13561">
    <property type="entry name" value="adh_short_C2"/>
    <property type="match status" value="1"/>
</dbReference>
<dbReference type="Gene3D" id="3.40.50.720">
    <property type="entry name" value="NAD(P)-binding Rossmann-like Domain"/>
    <property type="match status" value="1"/>
</dbReference>
<feature type="domain" description="Ketoreductase" evidence="3">
    <location>
        <begin position="10"/>
        <end position="191"/>
    </location>
</feature>
<protein>
    <submittedName>
        <fullName evidence="4">SDR family oxidoreductase</fullName>
    </submittedName>
</protein>
<keyword evidence="5" id="KW-1185">Reference proteome</keyword>
<dbReference type="InterPro" id="IPR002347">
    <property type="entry name" value="SDR_fam"/>
</dbReference>
<accession>A0A5C4JVU2</accession>
<evidence type="ECO:0000256" key="1">
    <source>
        <dbReference type="ARBA" id="ARBA00006484"/>
    </source>
</evidence>
<dbReference type="SUPFAM" id="SSF51735">
    <property type="entry name" value="NAD(P)-binding Rossmann-fold domains"/>
    <property type="match status" value="1"/>
</dbReference>
<sequence length="254" mass="26078">MIPVNDIQGLKVLITGASSGIGAAAARAFSRAGAEVTIHYNSRRDEAESLAAALREEGGTAHVVAGDVTRAEDAEDIVARSVAMMGGLDCLVNNAGAILRSPSADFDEAIYDQVFDLNTRSILRMVRHAGPALKASDRASVINLGSIAGRNGGAPGSGLYAAAKAAVHSLTRALAREMAADGVRVNAIAPGVIETPFHDETPVSALDAALAAIPLARLGTAEDCAWSFVFLASPTMAGYITGQILDINGGQLMP</sequence>
<dbReference type="Proteomes" id="UP000307874">
    <property type="component" value="Unassembled WGS sequence"/>
</dbReference>
<dbReference type="PROSITE" id="PS00061">
    <property type="entry name" value="ADH_SHORT"/>
    <property type="match status" value="1"/>
</dbReference>
<dbReference type="RefSeq" id="WP_138747673.1">
    <property type="nucleotide sequence ID" value="NZ_VCLB01000003.1"/>
</dbReference>
<organism evidence="4 5">
    <name type="scientific">Martelella lutilitoris</name>
    <dbReference type="NCBI Taxonomy" id="2583532"/>
    <lineage>
        <taxon>Bacteria</taxon>
        <taxon>Pseudomonadati</taxon>
        <taxon>Pseudomonadota</taxon>
        <taxon>Alphaproteobacteria</taxon>
        <taxon>Hyphomicrobiales</taxon>
        <taxon>Aurantimonadaceae</taxon>
        <taxon>Martelella</taxon>
    </lineage>
</organism>
<dbReference type="PANTHER" id="PTHR43639:SF1">
    <property type="entry name" value="SHORT-CHAIN DEHYDROGENASE_REDUCTASE FAMILY PROTEIN"/>
    <property type="match status" value="1"/>
</dbReference>
<comment type="caution">
    <text evidence="4">The sequence shown here is derived from an EMBL/GenBank/DDBJ whole genome shotgun (WGS) entry which is preliminary data.</text>
</comment>
<dbReference type="PANTHER" id="PTHR43639">
    <property type="entry name" value="OXIDOREDUCTASE, SHORT-CHAIN DEHYDROGENASE/REDUCTASE FAMILY (AFU_ORTHOLOGUE AFUA_5G02870)"/>
    <property type="match status" value="1"/>
</dbReference>
<dbReference type="GO" id="GO:0016491">
    <property type="term" value="F:oxidoreductase activity"/>
    <property type="evidence" value="ECO:0007669"/>
    <property type="project" value="UniProtKB-KW"/>
</dbReference>
<dbReference type="InterPro" id="IPR036291">
    <property type="entry name" value="NAD(P)-bd_dom_sf"/>
</dbReference>
<dbReference type="PRINTS" id="PR00080">
    <property type="entry name" value="SDRFAMILY"/>
</dbReference>
<reference evidence="4 5" key="2">
    <citation type="submission" date="2019-06" db="EMBL/GenBank/DDBJ databases">
        <title>Martelella lutilitoris sp. nov., isolated from a tidal mudflat.</title>
        <authorList>
            <person name="Kim Y.-J."/>
        </authorList>
    </citation>
    <scope>NUCLEOTIDE SEQUENCE [LARGE SCALE GENOMIC DNA]</scope>
    <source>
        <strain evidence="4 5">GH2-6</strain>
    </source>
</reference>
<reference evidence="4 5" key="1">
    <citation type="submission" date="2019-05" db="EMBL/GenBank/DDBJ databases">
        <authorList>
            <person name="Lee S.D."/>
        </authorList>
    </citation>
    <scope>NUCLEOTIDE SEQUENCE [LARGE SCALE GENOMIC DNA]</scope>
    <source>
        <strain evidence="4 5">GH2-6</strain>
    </source>
</reference>
<dbReference type="PRINTS" id="PR00081">
    <property type="entry name" value="GDHRDH"/>
</dbReference>
<dbReference type="AlphaFoldDB" id="A0A5C4JVU2"/>
<dbReference type="FunFam" id="3.40.50.720:FF:000084">
    <property type="entry name" value="Short-chain dehydrogenase reductase"/>
    <property type="match status" value="1"/>
</dbReference>
<keyword evidence="2" id="KW-0560">Oxidoreductase</keyword>
<evidence type="ECO:0000313" key="4">
    <source>
        <dbReference type="EMBL" id="TNB48769.1"/>
    </source>
</evidence>
<gene>
    <name evidence="4" type="ORF">FF124_06485</name>
</gene>
<dbReference type="CDD" id="cd05233">
    <property type="entry name" value="SDR_c"/>
    <property type="match status" value="1"/>
</dbReference>
<dbReference type="InterPro" id="IPR057326">
    <property type="entry name" value="KR_dom"/>
</dbReference>
<comment type="similarity">
    <text evidence="1">Belongs to the short-chain dehydrogenases/reductases (SDR) family.</text>
</comment>
<proteinExistence type="inferred from homology"/>
<dbReference type="SMART" id="SM00822">
    <property type="entry name" value="PKS_KR"/>
    <property type="match status" value="1"/>
</dbReference>